<dbReference type="GO" id="GO:0016787">
    <property type="term" value="F:hydrolase activity"/>
    <property type="evidence" value="ECO:0007669"/>
    <property type="project" value="UniProtKB-KW"/>
</dbReference>
<dbReference type="Pfam" id="PF08450">
    <property type="entry name" value="SGL"/>
    <property type="match status" value="1"/>
</dbReference>
<dbReference type="PRINTS" id="PR01790">
    <property type="entry name" value="SMP30FAMILY"/>
</dbReference>
<dbReference type="PROSITE" id="PS51257">
    <property type="entry name" value="PROKAR_LIPOPROTEIN"/>
    <property type="match status" value="1"/>
</dbReference>
<organism evidence="3 4">
    <name type="scientific">Uliginosibacterium silvisoli</name>
    <dbReference type="NCBI Taxonomy" id="3114758"/>
    <lineage>
        <taxon>Bacteria</taxon>
        <taxon>Pseudomonadati</taxon>
        <taxon>Pseudomonadota</taxon>
        <taxon>Betaproteobacteria</taxon>
        <taxon>Rhodocyclales</taxon>
        <taxon>Zoogloeaceae</taxon>
        <taxon>Uliginosibacterium</taxon>
    </lineage>
</organism>
<comment type="similarity">
    <text evidence="1">Belongs to the SMP-30/CGR1 family.</text>
</comment>
<accession>A0ABU6K334</accession>
<gene>
    <name evidence="3" type="ORF">VVD49_08980</name>
</gene>
<keyword evidence="4" id="KW-1185">Reference proteome</keyword>
<dbReference type="Proteomes" id="UP001331561">
    <property type="component" value="Unassembled WGS sequence"/>
</dbReference>
<evidence type="ECO:0000256" key="1">
    <source>
        <dbReference type="ARBA" id="ARBA00008853"/>
    </source>
</evidence>
<dbReference type="EMBL" id="JAYXHS010000001">
    <property type="protein sequence ID" value="MEC5385856.1"/>
    <property type="molecule type" value="Genomic_DNA"/>
</dbReference>
<feature type="domain" description="SMP-30/Gluconolactonase/LRE-like region" evidence="2">
    <location>
        <begin position="23"/>
        <end position="269"/>
    </location>
</feature>
<dbReference type="PANTHER" id="PTHR10907">
    <property type="entry name" value="REGUCALCIN"/>
    <property type="match status" value="1"/>
</dbReference>
<dbReference type="InterPro" id="IPR013658">
    <property type="entry name" value="SGL"/>
</dbReference>
<sequence length="302" mass="32428">MNPRSEITVGPEAVVSLPFSSSCGESPYWSPVDAAFFWVDIPAGRIHRWSPADNGSASWQLPEQIGCIVRQRSGGVLAACETGIYSAALQSAQATVVKHASIEHPAAGMRFNDGRCDRHGRLWVTTFMTSSDKRAVGGLFRYTTAGLSEALLDGFMTPNGMAFSPDNRTLYIADSHASVRKVWAVDFDIDDGVLGTKRVFVDLAGYAARPDGAAIDTDGCYWVAGMDDGCIMRFTPQGALDQVIRLPVRHPTMCSFGGPDMKSMFITSLKRSNIAAELDPLAGNVLCITPGAQGIIEEPFAG</sequence>
<evidence type="ECO:0000313" key="4">
    <source>
        <dbReference type="Proteomes" id="UP001331561"/>
    </source>
</evidence>
<dbReference type="EC" id="3.1.1.99" evidence="3"/>
<reference evidence="3 4" key="1">
    <citation type="submission" date="2024-01" db="EMBL/GenBank/DDBJ databases">
        <title>Uliginosibacterium soil sp. nov.</title>
        <authorList>
            <person name="Lv Y."/>
        </authorList>
    </citation>
    <scope>NUCLEOTIDE SEQUENCE [LARGE SCALE GENOMIC DNA]</scope>
    <source>
        <strain evidence="3 4">H3</strain>
    </source>
</reference>
<dbReference type="InterPro" id="IPR005511">
    <property type="entry name" value="SMP-30"/>
</dbReference>
<protein>
    <submittedName>
        <fullName evidence="3">SMP-30/gluconolactonase/LRE family protein</fullName>
        <ecNumber evidence="3">3.1.1.99</ecNumber>
    </submittedName>
</protein>
<proteinExistence type="inferred from homology"/>
<dbReference type="SUPFAM" id="SSF63829">
    <property type="entry name" value="Calcium-dependent phosphotriesterase"/>
    <property type="match status" value="1"/>
</dbReference>
<dbReference type="RefSeq" id="WP_327598801.1">
    <property type="nucleotide sequence ID" value="NZ_JAYXHS010000001.1"/>
</dbReference>
<comment type="caution">
    <text evidence="3">The sequence shown here is derived from an EMBL/GenBank/DDBJ whole genome shotgun (WGS) entry which is preliminary data.</text>
</comment>
<name>A0ABU6K334_9RHOO</name>
<keyword evidence="3" id="KW-0378">Hydrolase</keyword>
<evidence type="ECO:0000313" key="3">
    <source>
        <dbReference type="EMBL" id="MEC5385856.1"/>
    </source>
</evidence>
<evidence type="ECO:0000259" key="2">
    <source>
        <dbReference type="Pfam" id="PF08450"/>
    </source>
</evidence>
<dbReference type="PANTHER" id="PTHR10907:SF47">
    <property type="entry name" value="REGUCALCIN"/>
    <property type="match status" value="1"/>
</dbReference>
<dbReference type="Gene3D" id="2.120.10.30">
    <property type="entry name" value="TolB, C-terminal domain"/>
    <property type="match status" value="1"/>
</dbReference>
<dbReference type="InterPro" id="IPR011042">
    <property type="entry name" value="6-blade_b-propeller_TolB-like"/>
</dbReference>